<feature type="transmembrane region" description="Helical" evidence="5">
    <location>
        <begin position="156"/>
        <end position="177"/>
    </location>
</feature>
<dbReference type="PANTHER" id="PTHR23521:SF3">
    <property type="entry name" value="MFS TRANSPORTER"/>
    <property type="match status" value="1"/>
</dbReference>
<keyword evidence="3 5" id="KW-1133">Transmembrane helix</keyword>
<dbReference type="Pfam" id="PF07690">
    <property type="entry name" value="MFS_1"/>
    <property type="match status" value="1"/>
</dbReference>
<evidence type="ECO:0000313" key="8">
    <source>
        <dbReference type="Proteomes" id="UP000249185"/>
    </source>
</evidence>
<feature type="transmembrane region" description="Helical" evidence="5">
    <location>
        <begin position="73"/>
        <end position="90"/>
    </location>
</feature>
<dbReference type="GO" id="GO:0022857">
    <property type="term" value="F:transmembrane transporter activity"/>
    <property type="evidence" value="ECO:0007669"/>
    <property type="project" value="InterPro"/>
</dbReference>
<comment type="caution">
    <text evidence="7">The sequence shown here is derived from an EMBL/GenBank/DDBJ whole genome shotgun (WGS) entry which is preliminary data.</text>
</comment>
<evidence type="ECO:0000256" key="2">
    <source>
        <dbReference type="ARBA" id="ARBA00022692"/>
    </source>
</evidence>
<dbReference type="PROSITE" id="PS50850">
    <property type="entry name" value="MFS"/>
    <property type="match status" value="1"/>
</dbReference>
<feature type="transmembrane region" description="Helical" evidence="5">
    <location>
        <begin position="353"/>
        <end position="372"/>
    </location>
</feature>
<dbReference type="CDD" id="cd17477">
    <property type="entry name" value="MFS_YcaD_like"/>
    <property type="match status" value="1"/>
</dbReference>
<feature type="transmembrane region" description="Helical" evidence="5">
    <location>
        <begin position="198"/>
        <end position="223"/>
    </location>
</feature>
<feature type="transmembrane region" description="Helical" evidence="5">
    <location>
        <begin position="235"/>
        <end position="257"/>
    </location>
</feature>
<dbReference type="InterPro" id="IPR020846">
    <property type="entry name" value="MFS_dom"/>
</dbReference>
<dbReference type="GO" id="GO:0005886">
    <property type="term" value="C:plasma membrane"/>
    <property type="evidence" value="ECO:0007669"/>
    <property type="project" value="TreeGrafter"/>
</dbReference>
<evidence type="ECO:0000256" key="3">
    <source>
        <dbReference type="ARBA" id="ARBA00022989"/>
    </source>
</evidence>
<feature type="transmembrane region" description="Helical" evidence="5">
    <location>
        <begin position="96"/>
        <end position="119"/>
    </location>
</feature>
<keyword evidence="4 5" id="KW-0472">Membrane</keyword>
<dbReference type="InterPro" id="IPR047200">
    <property type="entry name" value="MFS_YcaD-like"/>
</dbReference>
<evidence type="ECO:0000256" key="5">
    <source>
        <dbReference type="SAM" id="Phobius"/>
    </source>
</evidence>
<keyword evidence="2 5" id="KW-0812">Transmembrane</keyword>
<evidence type="ECO:0000259" key="6">
    <source>
        <dbReference type="PROSITE" id="PS50850"/>
    </source>
</evidence>
<dbReference type="InterPro" id="IPR005828">
    <property type="entry name" value="MFS_sugar_transport-like"/>
</dbReference>
<dbReference type="Gene3D" id="1.20.1250.20">
    <property type="entry name" value="MFS general substrate transporter like domains"/>
    <property type="match status" value="2"/>
</dbReference>
<feature type="transmembrane region" description="Helical" evidence="5">
    <location>
        <begin position="131"/>
        <end position="150"/>
    </location>
</feature>
<dbReference type="SUPFAM" id="SSF103473">
    <property type="entry name" value="MFS general substrate transporter"/>
    <property type="match status" value="1"/>
</dbReference>
<feature type="transmembrane region" description="Helical" evidence="5">
    <location>
        <begin position="289"/>
        <end position="311"/>
    </location>
</feature>
<feature type="transmembrane region" description="Helical" evidence="5">
    <location>
        <begin position="43"/>
        <end position="61"/>
    </location>
</feature>
<dbReference type="EMBL" id="QFPW01000001">
    <property type="protein sequence ID" value="PZQ52111.1"/>
    <property type="molecule type" value="Genomic_DNA"/>
</dbReference>
<dbReference type="Pfam" id="PF00083">
    <property type="entry name" value="Sugar_tr"/>
    <property type="match status" value="1"/>
</dbReference>
<dbReference type="AlphaFoldDB" id="A0A2W5NF20"/>
<dbReference type="Proteomes" id="UP000249185">
    <property type="component" value="Unassembled WGS sequence"/>
</dbReference>
<evidence type="ECO:0000313" key="7">
    <source>
        <dbReference type="EMBL" id="PZQ52111.1"/>
    </source>
</evidence>
<name>A0A2W5NF20_RHOSU</name>
<feature type="transmembrane region" description="Helical" evidence="5">
    <location>
        <begin position="9"/>
        <end position="31"/>
    </location>
</feature>
<sequence>MISVLQSSWALLVGMMFLMTGNGMQGTLLGIRGGLEGFAPTSMAWVMSAYYLGFLVGTRVVATMIRRVGHVRVFSALASLVAAAFILYAADANMVLWAALRLLVGFCYAGIYVVAESWLNEASSNQTRGKALSLYMVVQMVGIITAQGLLNVAEPGGYNLFIIMSVLVSISFAPILLTVSPAPPYQTTKRMTLGQLFAISPLGCVGTFALGGVFAAIFGMASVFGTAKGLSVGEISAFVAAIYFGGLVCQVPIGWASDRMDRRILITGLTAFGAALTLVATLAPPNAWTLLLVGFFIGGVANPLYALLIAYTNDFLEPGDMAAASGGLLFINGFGAISGPFVIGWLMTAMGPGGFFLYLAALFGLVAVYAAYRMTRRAPPAAQAGSSYPTVLPQASPVAVEVAQAVASERRQEAATNE</sequence>
<accession>A0A2W5NF20</accession>
<dbReference type="InterPro" id="IPR036259">
    <property type="entry name" value="MFS_trans_sf"/>
</dbReference>
<reference evidence="7 8" key="1">
    <citation type="submission" date="2017-08" db="EMBL/GenBank/DDBJ databases">
        <title>Infants hospitalized years apart are colonized by the same room-sourced microbial strains.</title>
        <authorList>
            <person name="Brooks B."/>
            <person name="Olm M.R."/>
            <person name="Firek B.A."/>
            <person name="Baker R."/>
            <person name="Thomas B.C."/>
            <person name="Morowitz M.J."/>
            <person name="Banfield J.F."/>
        </authorList>
    </citation>
    <scope>NUCLEOTIDE SEQUENCE [LARGE SCALE GENOMIC DNA]</scope>
    <source>
        <strain evidence="7">S2_005_002_R2_34</strain>
    </source>
</reference>
<feature type="transmembrane region" description="Helical" evidence="5">
    <location>
        <begin position="264"/>
        <end position="283"/>
    </location>
</feature>
<proteinExistence type="predicted"/>
<dbReference type="PANTHER" id="PTHR23521">
    <property type="entry name" value="TRANSPORTER MFS SUPERFAMILY"/>
    <property type="match status" value="1"/>
</dbReference>
<gene>
    <name evidence="7" type="ORF">DI556_00085</name>
</gene>
<feature type="domain" description="Major facilitator superfamily (MFS) profile" evidence="6">
    <location>
        <begin position="1"/>
        <end position="378"/>
    </location>
</feature>
<evidence type="ECO:0000256" key="1">
    <source>
        <dbReference type="ARBA" id="ARBA00004370"/>
    </source>
</evidence>
<dbReference type="InterPro" id="IPR011701">
    <property type="entry name" value="MFS"/>
</dbReference>
<evidence type="ECO:0000256" key="4">
    <source>
        <dbReference type="ARBA" id="ARBA00023136"/>
    </source>
</evidence>
<comment type="subcellular location">
    <subcellularLocation>
        <location evidence="1">Membrane</location>
    </subcellularLocation>
</comment>
<protein>
    <submittedName>
        <fullName evidence="7">MFS transporter</fullName>
    </submittedName>
</protein>
<feature type="transmembrane region" description="Helical" evidence="5">
    <location>
        <begin position="323"/>
        <end position="347"/>
    </location>
</feature>
<organism evidence="7 8">
    <name type="scientific">Rhodovulum sulfidophilum</name>
    <name type="common">Rhodobacter sulfidophilus</name>
    <dbReference type="NCBI Taxonomy" id="35806"/>
    <lineage>
        <taxon>Bacteria</taxon>
        <taxon>Pseudomonadati</taxon>
        <taxon>Pseudomonadota</taxon>
        <taxon>Alphaproteobacteria</taxon>
        <taxon>Rhodobacterales</taxon>
        <taxon>Paracoccaceae</taxon>
        <taxon>Rhodovulum</taxon>
    </lineage>
</organism>